<reference evidence="2" key="1">
    <citation type="submission" date="2025-08" db="UniProtKB">
        <authorList>
            <consortium name="RefSeq"/>
        </authorList>
    </citation>
    <scope>IDENTIFICATION</scope>
    <source>
        <tissue evidence="2">Muscle</tissue>
    </source>
</reference>
<accession>A0A6J3LFR0</accession>
<dbReference type="Pfam" id="PF14868">
    <property type="entry name" value="DUF4487"/>
    <property type="match status" value="1"/>
</dbReference>
<dbReference type="Proteomes" id="UP000504631">
    <property type="component" value="Unplaced"/>
</dbReference>
<dbReference type="PANTHER" id="PTHR16071">
    <property type="entry name" value="CHROMOSOME 1 OPEN READING FRAME 112"/>
    <property type="match status" value="1"/>
</dbReference>
<protein>
    <submittedName>
        <fullName evidence="2">Uncharacterized protein C1orf112 homolog</fullName>
    </submittedName>
</protein>
<evidence type="ECO:0000313" key="1">
    <source>
        <dbReference type="Proteomes" id="UP000504631"/>
    </source>
</evidence>
<proteinExistence type="predicted"/>
<dbReference type="GeneID" id="117242114"/>
<evidence type="ECO:0000313" key="2">
    <source>
        <dbReference type="RefSeq" id="XP_033364413.1"/>
    </source>
</evidence>
<dbReference type="AlphaFoldDB" id="A0A6J3LFR0"/>
<dbReference type="PANTHER" id="PTHR16071:SF2">
    <property type="entry name" value="FIGNL1-INTERACTING REGULATOR OF RECOMBINATION AND MITOSIS"/>
    <property type="match status" value="1"/>
</dbReference>
<dbReference type="SUPFAM" id="SSF48371">
    <property type="entry name" value="ARM repeat"/>
    <property type="match status" value="1"/>
</dbReference>
<dbReference type="RefSeq" id="XP_033364413.1">
    <property type="nucleotide sequence ID" value="XM_033508522.1"/>
</dbReference>
<name>A0A6J3LFR0_9HYME</name>
<keyword evidence="1" id="KW-1185">Reference proteome</keyword>
<gene>
    <name evidence="2" type="primary">LOC117242114</name>
</gene>
<dbReference type="KEGG" id="bvk:117242114"/>
<sequence>MASETSFTALLEDSFSDNDKSTEDYSSNLKDALENLTERYDTELLQQALQRSLSSCSDNLLAEKIFDEILPFAYYLLSEALKKISETMNTNADGHTVEDTKRQLVVCRELLSVWENSMERVSKLCKTSATAFKCIVENVPLTIKLIFEHCRASKKLYGTLFEDVSEELTNLFRKAKTILTLFLATLENVIVFDTDTESETELLVKVIDSIGSFVTISRELDLKTFVETSKIFGKLAITNQHHVKRINAMNVTLQLTQFTKDVSSMLLFCQDSSDRVQERTIKVIGHSLKILDKLFAAYCSHINNEILPCVIELLLKMHRCSPLCLQNSQIDSKLMDLINIQISKGSEPFLNTVFKSSDFKQAFFDYRNQANIDNLGYHLLTVNIMKKLIYMPYEQHCKWTLGAESIIDVALSNINHLQEEICVGQVKLPGVHDIGERSRSASIYEATIVPICGLISQIPADGFHAVELILLKHLLSNQLWSSLLSSDIWCFVGRIGSLELCAGHVKYLLNVYAVLTRRSNSLEIVMLENLIGRLYNLLPEEMKHTVITELDDLENPCWLAVARFLPPKTKAFLQNRLACVLNEIPRSFVELQRQPTVQNWNRITMLMSLIGKLNYTKEKNTINILSQIWNSIASTIEIFEGKQLDMLSEFTSKLLSATQPEKIQDDTFFSILEAVLTSLLCLPPHVKTVASYYLRNSIDSFDNCGIKTVNALTELNCRLLEDENPWVRQEAFETFDYVAHMCPNEDLVTKMAAAVTRKSSLRDSLPAYLSGTIYYELQDFSDIRDYLQHIAIHSQNVYHVCNNYEDCERDQKLAKLEIESIETFDKNSPLSQLDEHVSEICDELNDILKKSSNVTNHVMRRLRLICMKILDLTESK</sequence>
<dbReference type="InterPro" id="IPR016024">
    <property type="entry name" value="ARM-type_fold"/>
</dbReference>
<dbReference type="InterPro" id="IPR027902">
    <property type="entry name" value="DUF4487"/>
</dbReference>
<organism evidence="1 2">
    <name type="scientific">Bombus vosnesenskii</name>
    <dbReference type="NCBI Taxonomy" id="207650"/>
    <lineage>
        <taxon>Eukaryota</taxon>
        <taxon>Metazoa</taxon>
        <taxon>Ecdysozoa</taxon>
        <taxon>Arthropoda</taxon>
        <taxon>Hexapoda</taxon>
        <taxon>Insecta</taxon>
        <taxon>Pterygota</taxon>
        <taxon>Neoptera</taxon>
        <taxon>Endopterygota</taxon>
        <taxon>Hymenoptera</taxon>
        <taxon>Apocrita</taxon>
        <taxon>Aculeata</taxon>
        <taxon>Apoidea</taxon>
        <taxon>Anthophila</taxon>
        <taxon>Apidae</taxon>
        <taxon>Bombus</taxon>
        <taxon>Pyrobombus</taxon>
    </lineage>
</organism>